<feature type="region of interest" description="Disordered" evidence="1">
    <location>
        <begin position="1"/>
        <end position="37"/>
    </location>
</feature>
<comment type="caution">
    <text evidence="2">The sequence shown here is derived from an EMBL/GenBank/DDBJ whole genome shotgun (WGS) entry which is preliminary data.</text>
</comment>
<proteinExistence type="predicted"/>
<reference evidence="2 3" key="1">
    <citation type="journal article" date="2014" name="Agronomy (Basel)">
        <title>A Draft Genome Sequence for Ensete ventricosum, the Drought-Tolerant Tree Against Hunger.</title>
        <authorList>
            <person name="Harrison J."/>
            <person name="Moore K.A."/>
            <person name="Paszkiewicz K."/>
            <person name="Jones T."/>
            <person name="Grant M."/>
            <person name="Ambacheew D."/>
            <person name="Muzemil S."/>
            <person name="Studholme D.J."/>
        </authorList>
    </citation>
    <scope>NUCLEOTIDE SEQUENCE [LARGE SCALE GENOMIC DNA]</scope>
</reference>
<protein>
    <submittedName>
        <fullName evidence="2">Uncharacterized protein</fullName>
    </submittedName>
</protein>
<dbReference type="AlphaFoldDB" id="A0A427AZU4"/>
<gene>
    <name evidence="2" type="ORF">B296_00012551</name>
</gene>
<evidence type="ECO:0000313" key="2">
    <source>
        <dbReference type="EMBL" id="RRT81804.1"/>
    </source>
</evidence>
<evidence type="ECO:0000313" key="3">
    <source>
        <dbReference type="Proteomes" id="UP000287651"/>
    </source>
</evidence>
<organism evidence="2 3">
    <name type="scientific">Ensete ventricosum</name>
    <name type="common">Abyssinian banana</name>
    <name type="synonym">Musa ensete</name>
    <dbReference type="NCBI Taxonomy" id="4639"/>
    <lineage>
        <taxon>Eukaryota</taxon>
        <taxon>Viridiplantae</taxon>
        <taxon>Streptophyta</taxon>
        <taxon>Embryophyta</taxon>
        <taxon>Tracheophyta</taxon>
        <taxon>Spermatophyta</taxon>
        <taxon>Magnoliopsida</taxon>
        <taxon>Liliopsida</taxon>
        <taxon>Zingiberales</taxon>
        <taxon>Musaceae</taxon>
        <taxon>Ensete</taxon>
    </lineage>
</organism>
<dbReference type="Proteomes" id="UP000287651">
    <property type="component" value="Unassembled WGS sequence"/>
</dbReference>
<sequence>MMSGLAWMPNQTRDPFTTDETEESPASAHGHGQACLPEEREDIVTGTHRHPRHRMVLLINAGSKLPHTVVVGGAESTDTLSCNNEEAGELQQVLPGLQAVRRHDLAPIRLRRHEHHHQGLPLPGDEPLRAGRLSTCLRHHVHGEVKEHRLPIQT</sequence>
<dbReference type="EMBL" id="AMZH03000823">
    <property type="protein sequence ID" value="RRT81804.1"/>
    <property type="molecule type" value="Genomic_DNA"/>
</dbReference>
<name>A0A427AZU4_ENSVE</name>
<accession>A0A427AZU4</accession>
<evidence type="ECO:0000256" key="1">
    <source>
        <dbReference type="SAM" id="MobiDB-lite"/>
    </source>
</evidence>